<evidence type="ECO:0000313" key="2">
    <source>
        <dbReference type="EMBL" id="ALC16744.1"/>
    </source>
</evidence>
<dbReference type="EMBL" id="CP010802">
    <property type="protein sequence ID" value="ALC16744.1"/>
    <property type="molecule type" value="Genomic_DNA"/>
</dbReference>
<evidence type="ECO:0008006" key="4">
    <source>
        <dbReference type="Google" id="ProtNLM"/>
    </source>
</evidence>
<organism evidence="2 3">
    <name type="scientific">Desulfuromonas soudanensis</name>
    <dbReference type="NCBI Taxonomy" id="1603606"/>
    <lineage>
        <taxon>Bacteria</taxon>
        <taxon>Pseudomonadati</taxon>
        <taxon>Thermodesulfobacteriota</taxon>
        <taxon>Desulfuromonadia</taxon>
        <taxon>Desulfuromonadales</taxon>
        <taxon>Desulfuromonadaceae</taxon>
        <taxon>Desulfuromonas</taxon>
    </lineage>
</organism>
<accession>A0A0M5IZ64</accession>
<dbReference type="KEGG" id="des:DSOUD_1975"/>
<evidence type="ECO:0000313" key="3">
    <source>
        <dbReference type="Proteomes" id="UP000057158"/>
    </source>
</evidence>
<reference evidence="2 3" key="1">
    <citation type="submission" date="2015-07" db="EMBL/GenBank/DDBJ databases">
        <title>Isolation and Genomic Characterization of a Novel Halophilic Metal-Reducing Deltaproteobacterium from the Deep Subsurface.</title>
        <authorList>
            <person name="Badalamenti J.P."/>
            <person name="Summers Z.M."/>
            <person name="Gralnick J.A."/>
            <person name="Bond D.R."/>
        </authorList>
    </citation>
    <scope>NUCLEOTIDE SEQUENCE [LARGE SCALE GENOMIC DNA]</scope>
    <source>
        <strain evidence="2 3">WTL</strain>
    </source>
</reference>
<dbReference type="PATRIC" id="fig|1603606.3.peg.2134"/>
<dbReference type="AlphaFoldDB" id="A0A0M5IZ64"/>
<gene>
    <name evidence="2" type="ORF">DSOUD_1975</name>
</gene>
<dbReference type="STRING" id="1603606.DSOUD_1975"/>
<keyword evidence="1" id="KW-0732">Signal</keyword>
<dbReference type="PROSITE" id="PS51257">
    <property type="entry name" value="PROKAR_LIPOPROTEIN"/>
    <property type="match status" value="1"/>
</dbReference>
<dbReference type="Proteomes" id="UP000057158">
    <property type="component" value="Chromosome"/>
</dbReference>
<keyword evidence="3" id="KW-1185">Reference proteome</keyword>
<sequence>MKCFNLFVVLALLFLSGCGITNFPAYEAGTAISPGKVLVIAQVDLQPGVEKDKSLKGVVMINESKDDEVRLFMSPLAEVPVKKGSFFPFSPKGGSTMDLSFIHPSLILMDPGERFVRMGLYTLSASTSWRPSSSGQMRGSVEFKELHLWGDLKLEIPAGAKAVYIGTLRYSHNGVESQKVSVVDDYKKAMVELNKMNLEITSKDVVKRLAQVVREN</sequence>
<name>A0A0M5IZ64_9BACT</name>
<feature type="signal peptide" evidence="1">
    <location>
        <begin position="1"/>
        <end position="27"/>
    </location>
</feature>
<evidence type="ECO:0000256" key="1">
    <source>
        <dbReference type="SAM" id="SignalP"/>
    </source>
</evidence>
<dbReference type="RefSeq" id="WP_053550812.1">
    <property type="nucleotide sequence ID" value="NZ_CP010802.1"/>
</dbReference>
<proteinExistence type="predicted"/>
<feature type="chain" id="PRO_5005803396" description="Lipoprotein" evidence="1">
    <location>
        <begin position="28"/>
        <end position="216"/>
    </location>
</feature>
<protein>
    <recommendedName>
        <fullName evidence="4">Lipoprotein</fullName>
    </recommendedName>
</protein>